<dbReference type="Gene3D" id="2.60.40.1730">
    <property type="entry name" value="tricorn interacting facor f3 domain"/>
    <property type="match status" value="1"/>
</dbReference>
<evidence type="ECO:0000256" key="10">
    <source>
        <dbReference type="PIRSR" id="PIRSR634016-4"/>
    </source>
</evidence>
<dbReference type="SUPFAM" id="SSF55486">
    <property type="entry name" value="Metalloproteases ('zincins'), catalytic domain"/>
    <property type="match status" value="1"/>
</dbReference>
<dbReference type="InterPro" id="IPR045357">
    <property type="entry name" value="Aminopeptidase_N-like_N"/>
</dbReference>
<dbReference type="FunFam" id="2.60.40.1730:FF:000002">
    <property type="entry name" value="Aminopeptidase"/>
    <property type="match status" value="1"/>
</dbReference>
<dbReference type="SUPFAM" id="SSF63737">
    <property type="entry name" value="Leukotriene A4 hydrolase N-terminal domain"/>
    <property type="match status" value="1"/>
</dbReference>
<feature type="binding site" evidence="9">
    <location>
        <position position="305"/>
    </location>
    <ligand>
        <name>Zn(2+)</name>
        <dbReference type="ChEBI" id="CHEBI:29105"/>
        <note>catalytic</note>
    </ligand>
</feature>
<keyword evidence="6 9" id="KW-0862">Zinc</keyword>
<feature type="domain" description="Aminopeptidase N-like N-terminal" evidence="12">
    <location>
        <begin position="22"/>
        <end position="206"/>
    </location>
</feature>
<evidence type="ECO:0000256" key="2">
    <source>
        <dbReference type="ARBA" id="ARBA00022438"/>
    </source>
</evidence>
<evidence type="ECO:0000256" key="4">
    <source>
        <dbReference type="ARBA" id="ARBA00022723"/>
    </source>
</evidence>
<evidence type="ECO:0000256" key="8">
    <source>
        <dbReference type="PIRSR" id="PIRSR634016-1"/>
    </source>
</evidence>
<sequence length="515" mass="58718">METKRKYEQFRCQSRLPKFVAPKRYDLKLKVDVVACKFTETVEIDVSVLAETKFIVLNAAELVVDNGSVWFKDRSSSKQFRPLEVEMVEEDEIMVLEFDKVLSIGDGVLGIGFEGILNDKMKGFYRSICDLKGEKKNMAVTQFQPADARRCFPCWDEPATKAIFKISVDVPYELMALSNMPVIEENFNGHLKTVTFQESPIMSTYLVAVIVALFDYLEDHTSDGIKVRVYCQVGKENQGKFALDVAVRTLDIYKIYFGVPYPLPKLDMVAIPDFAVGARRIMVANTVAHELAHQWFGNLVTMLNEGFATWISYLATDTLFPEWKVEVNHVSEIEQIFDAISYTKGAAIIQMLQSYLGPDCFQRSMASYIRRYACLNTKTEDLWAVLEEPVNMLMNSWTKQKGYPVVSVTVKGHKLEFEQVLPTKEKKYCHTLDAQMKLPLTEMVQTLSPEPEGTKIRSWSVFNKRISSLVSQSLRGLLESKSQAKPDSSTENNSAMERLEVKSKFLYTSFLSKLF</sequence>
<gene>
    <name evidence="13" type="ORF">HUJ06_002774</name>
</gene>
<dbReference type="Gene3D" id="1.10.390.10">
    <property type="entry name" value="Neutral Protease Domain 2"/>
    <property type="match status" value="2"/>
</dbReference>
<evidence type="ECO:0000256" key="7">
    <source>
        <dbReference type="ARBA" id="ARBA00023049"/>
    </source>
</evidence>
<dbReference type="InterPro" id="IPR034016">
    <property type="entry name" value="M1_APN-typ"/>
</dbReference>
<evidence type="ECO:0000259" key="11">
    <source>
        <dbReference type="Pfam" id="PF01433"/>
    </source>
</evidence>
<feature type="site" description="Transition state stabilizer" evidence="10">
    <location>
        <position position="342"/>
    </location>
</feature>
<dbReference type="GO" id="GO:0008270">
    <property type="term" value="F:zinc ion binding"/>
    <property type="evidence" value="ECO:0007669"/>
    <property type="project" value="InterPro"/>
</dbReference>
<dbReference type="InterPro" id="IPR001930">
    <property type="entry name" value="Peptidase_M1"/>
</dbReference>
<evidence type="ECO:0000313" key="14">
    <source>
        <dbReference type="Proteomes" id="UP000607653"/>
    </source>
</evidence>
<dbReference type="InterPro" id="IPR050344">
    <property type="entry name" value="Peptidase_M1_aminopeptidases"/>
</dbReference>
<keyword evidence="4 9" id="KW-0479">Metal-binding</keyword>
<dbReference type="PRINTS" id="PR00756">
    <property type="entry name" value="ALADIPTASE"/>
</dbReference>
<keyword evidence="3" id="KW-0645">Protease</keyword>
<accession>A0A822ZED4</accession>
<keyword evidence="7" id="KW-0482">Metalloprotease</keyword>
<dbReference type="CDD" id="cd09601">
    <property type="entry name" value="M1_APN-Q_like"/>
    <property type="match status" value="1"/>
</dbReference>
<feature type="binding site" evidence="9">
    <location>
        <position position="289"/>
    </location>
    <ligand>
        <name>Zn(2+)</name>
        <dbReference type="ChEBI" id="CHEBI:29105"/>
        <note>catalytic</note>
    </ligand>
</feature>
<dbReference type="GO" id="GO:0006508">
    <property type="term" value="P:proteolysis"/>
    <property type="evidence" value="ECO:0007669"/>
    <property type="project" value="UniProtKB-KW"/>
</dbReference>
<evidence type="ECO:0000259" key="12">
    <source>
        <dbReference type="Pfam" id="PF17900"/>
    </source>
</evidence>
<feature type="domain" description="Peptidase M1 membrane alanine aminopeptidase" evidence="11">
    <location>
        <begin position="241"/>
        <end position="278"/>
    </location>
</feature>
<evidence type="ECO:0000256" key="5">
    <source>
        <dbReference type="ARBA" id="ARBA00022801"/>
    </source>
</evidence>
<comment type="similarity">
    <text evidence="1">Belongs to the peptidase M1 family.</text>
</comment>
<evidence type="ECO:0000256" key="1">
    <source>
        <dbReference type="ARBA" id="ARBA00010136"/>
    </source>
</evidence>
<feature type="domain" description="Peptidase M1 membrane alanine aminopeptidase" evidence="11">
    <location>
        <begin position="325"/>
        <end position="397"/>
    </location>
</feature>
<dbReference type="PANTHER" id="PTHR11533">
    <property type="entry name" value="PROTEASE M1 ZINC METALLOPROTEASE"/>
    <property type="match status" value="1"/>
</dbReference>
<proteinExistence type="inferred from homology"/>
<keyword evidence="14" id="KW-1185">Reference proteome</keyword>
<evidence type="ECO:0000256" key="9">
    <source>
        <dbReference type="PIRSR" id="PIRSR634016-3"/>
    </source>
</evidence>
<evidence type="ECO:0000256" key="6">
    <source>
        <dbReference type="ARBA" id="ARBA00022833"/>
    </source>
</evidence>
<protein>
    <submittedName>
        <fullName evidence="13">Uncharacterized protein</fullName>
    </submittedName>
</protein>
<dbReference type="InterPro" id="IPR042097">
    <property type="entry name" value="Aminopeptidase_N-like_N_sf"/>
</dbReference>
<dbReference type="EMBL" id="DUZY01000007">
    <property type="protein sequence ID" value="DAD44544.1"/>
    <property type="molecule type" value="Genomic_DNA"/>
</dbReference>
<organism evidence="13 14">
    <name type="scientific">Nelumbo nucifera</name>
    <name type="common">Sacred lotus</name>
    <dbReference type="NCBI Taxonomy" id="4432"/>
    <lineage>
        <taxon>Eukaryota</taxon>
        <taxon>Viridiplantae</taxon>
        <taxon>Streptophyta</taxon>
        <taxon>Embryophyta</taxon>
        <taxon>Tracheophyta</taxon>
        <taxon>Spermatophyta</taxon>
        <taxon>Magnoliopsida</taxon>
        <taxon>Proteales</taxon>
        <taxon>Nelumbonaceae</taxon>
        <taxon>Nelumbo</taxon>
    </lineage>
</organism>
<dbReference type="Proteomes" id="UP000607653">
    <property type="component" value="Unassembled WGS sequence"/>
</dbReference>
<reference evidence="13 14" key="1">
    <citation type="journal article" date="2020" name="Mol. Biol. Evol.">
        <title>Distinct Expression and Methylation Patterns for Genes with Different Fates following a Single Whole-Genome Duplication in Flowering Plants.</title>
        <authorList>
            <person name="Shi T."/>
            <person name="Rahmani R.S."/>
            <person name="Gugger P.F."/>
            <person name="Wang M."/>
            <person name="Li H."/>
            <person name="Zhang Y."/>
            <person name="Li Z."/>
            <person name="Wang Q."/>
            <person name="Van de Peer Y."/>
            <person name="Marchal K."/>
            <person name="Chen J."/>
        </authorList>
    </citation>
    <scope>NUCLEOTIDE SEQUENCE [LARGE SCALE GENOMIC DNA]</scope>
    <source>
        <tissue evidence="13">Leaf</tissue>
    </source>
</reference>
<name>A0A822ZED4_NELNU</name>
<comment type="cofactor">
    <cofactor evidence="9">
        <name>Zn(2+)</name>
        <dbReference type="ChEBI" id="CHEBI:29105"/>
    </cofactor>
    <text evidence="9">Binds 1 zinc ion per subunit.</text>
</comment>
<keyword evidence="5" id="KW-0378">Hydrolase</keyword>
<dbReference type="InterPro" id="IPR027268">
    <property type="entry name" value="Peptidase_M4/M1_CTD_sf"/>
</dbReference>
<keyword evidence="2" id="KW-0031">Aminopeptidase</keyword>
<dbReference type="AlphaFoldDB" id="A0A822ZED4"/>
<dbReference type="InterPro" id="IPR014782">
    <property type="entry name" value="Peptidase_M1_dom"/>
</dbReference>
<dbReference type="Pfam" id="PF01433">
    <property type="entry name" value="Peptidase_M1"/>
    <property type="match status" value="2"/>
</dbReference>
<dbReference type="GO" id="GO:0008237">
    <property type="term" value="F:metallopeptidase activity"/>
    <property type="evidence" value="ECO:0007669"/>
    <property type="project" value="UniProtKB-KW"/>
</dbReference>
<evidence type="ECO:0000256" key="3">
    <source>
        <dbReference type="ARBA" id="ARBA00022670"/>
    </source>
</evidence>
<dbReference type="Gene3D" id="3.30.2010.30">
    <property type="match status" value="1"/>
</dbReference>
<feature type="binding site" evidence="9">
    <location>
        <position position="293"/>
    </location>
    <ligand>
        <name>Zn(2+)</name>
        <dbReference type="ChEBI" id="CHEBI:29105"/>
        <note>catalytic</note>
    </ligand>
</feature>
<dbReference type="PANTHER" id="PTHR11533:SF174">
    <property type="entry name" value="PUROMYCIN-SENSITIVE AMINOPEPTIDASE-RELATED"/>
    <property type="match status" value="1"/>
</dbReference>
<feature type="active site" description="Proton acceptor" evidence="8">
    <location>
        <position position="290"/>
    </location>
</feature>
<comment type="caution">
    <text evidence="13">The sequence shown here is derived from an EMBL/GenBank/DDBJ whole genome shotgun (WGS) entry which is preliminary data.</text>
</comment>
<dbReference type="GO" id="GO:0004177">
    <property type="term" value="F:aminopeptidase activity"/>
    <property type="evidence" value="ECO:0007669"/>
    <property type="project" value="UniProtKB-KW"/>
</dbReference>
<dbReference type="Pfam" id="PF17900">
    <property type="entry name" value="Peptidase_M1_N"/>
    <property type="match status" value="1"/>
</dbReference>
<evidence type="ECO:0000313" key="13">
    <source>
        <dbReference type="EMBL" id="DAD44544.1"/>
    </source>
</evidence>